<evidence type="ECO:0000259" key="2">
    <source>
        <dbReference type="Pfam" id="PF08387"/>
    </source>
</evidence>
<evidence type="ECO:0000313" key="3">
    <source>
        <dbReference type="EMBL" id="KAI3924878.1"/>
    </source>
</evidence>
<dbReference type="Pfam" id="PF08387">
    <property type="entry name" value="FBD"/>
    <property type="match status" value="1"/>
</dbReference>
<evidence type="ECO:0000313" key="4">
    <source>
        <dbReference type="Proteomes" id="UP001202328"/>
    </source>
</evidence>
<gene>
    <name evidence="3" type="ORF">MKW98_031129</name>
</gene>
<feature type="non-terminal residue" evidence="3">
    <location>
        <position position="175"/>
    </location>
</feature>
<comment type="caution">
    <text evidence="3">The sequence shown here is derived from an EMBL/GenBank/DDBJ whole genome shotgun (WGS) entry which is preliminary data.</text>
</comment>
<feature type="region of interest" description="Disordered" evidence="1">
    <location>
        <begin position="56"/>
        <end position="96"/>
    </location>
</feature>
<dbReference type="Proteomes" id="UP001202328">
    <property type="component" value="Unassembled WGS sequence"/>
</dbReference>
<dbReference type="InterPro" id="IPR006566">
    <property type="entry name" value="FBD"/>
</dbReference>
<evidence type="ECO:0000256" key="1">
    <source>
        <dbReference type="SAM" id="MobiDB-lite"/>
    </source>
</evidence>
<keyword evidence="4" id="KW-1185">Reference proteome</keyword>
<accession>A0AAD4XM16</accession>
<feature type="compositionally biased region" description="Acidic residues" evidence="1">
    <location>
        <begin position="76"/>
        <end position="86"/>
    </location>
</feature>
<name>A0AAD4XM16_9MAGN</name>
<proteinExistence type="predicted"/>
<protein>
    <recommendedName>
        <fullName evidence="2">FBD domain-containing protein</fullName>
    </recommendedName>
</protein>
<dbReference type="AlphaFoldDB" id="A0AAD4XM16"/>
<feature type="domain" description="FBD" evidence="2">
    <location>
        <begin position="131"/>
        <end position="166"/>
    </location>
</feature>
<reference evidence="3" key="1">
    <citation type="submission" date="2022-04" db="EMBL/GenBank/DDBJ databases">
        <title>A functionally conserved STORR gene fusion in Papaver species that diverged 16.8 million years ago.</title>
        <authorList>
            <person name="Catania T."/>
        </authorList>
    </citation>
    <scope>NUCLEOTIDE SEQUENCE</scope>
    <source>
        <strain evidence="3">S-188037</strain>
    </source>
</reference>
<dbReference type="EMBL" id="JAJJMB010008256">
    <property type="protein sequence ID" value="KAI3924878.1"/>
    <property type="molecule type" value="Genomic_DNA"/>
</dbReference>
<organism evidence="3 4">
    <name type="scientific">Papaver atlanticum</name>
    <dbReference type="NCBI Taxonomy" id="357466"/>
    <lineage>
        <taxon>Eukaryota</taxon>
        <taxon>Viridiplantae</taxon>
        <taxon>Streptophyta</taxon>
        <taxon>Embryophyta</taxon>
        <taxon>Tracheophyta</taxon>
        <taxon>Spermatophyta</taxon>
        <taxon>Magnoliopsida</taxon>
        <taxon>Ranunculales</taxon>
        <taxon>Papaveraceae</taxon>
        <taxon>Papaveroideae</taxon>
        <taxon>Papaver</taxon>
    </lineage>
</organism>
<sequence length="175" mass="20007">AICSTYYLSTNMVTFHNVKMLKISDCITTDQGLIALLKVPNLESLIFDVYMTDEVKDSDEDEENDSDNVQGHGDYNNEDDDTDSVEADNNHDNEDEGDVAVSAECIWNDKCQDNYDSEDNSWELNIVTTGCLLPQLKSVFFQEFAGNPREMKWVRLILKYAKALQKKEYPLLRSL</sequence>
<feature type="compositionally biased region" description="Acidic residues" evidence="1">
    <location>
        <begin position="56"/>
        <end position="66"/>
    </location>
</feature>